<organism evidence="6 7">
    <name type="scientific">Maridesulfovibrio hydrothermalis AM13 = DSM 14728</name>
    <dbReference type="NCBI Taxonomy" id="1121451"/>
    <lineage>
        <taxon>Bacteria</taxon>
        <taxon>Pseudomonadati</taxon>
        <taxon>Thermodesulfobacteriota</taxon>
        <taxon>Desulfovibrionia</taxon>
        <taxon>Desulfovibrionales</taxon>
        <taxon>Desulfovibrionaceae</taxon>
        <taxon>Maridesulfovibrio</taxon>
    </lineage>
</organism>
<proteinExistence type="predicted"/>
<dbReference type="HOGENOM" id="CLU_025174_2_0_7"/>
<dbReference type="InterPro" id="IPR023166">
    <property type="entry name" value="BaiN-like_dom_sf"/>
</dbReference>
<evidence type="ECO:0000256" key="2">
    <source>
        <dbReference type="ARBA" id="ARBA00022630"/>
    </source>
</evidence>
<dbReference type="EMBL" id="FO203522">
    <property type="protein sequence ID" value="CCO23601.1"/>
    <property type="molecule type" value="Genomic_DNA"/>
</dbReference>
<dbReference type="PRINTS" id="PR00411">
    <property type="entry name" value="PNDRDTASEI"/>
</dbReference>
<gene>
    <name evidence="6" type="ORF">DESAM_21324</name>
</gene>
<dbReference type="InterPro" id="IPR036188">
    <property type="entry name" value="FAD/NAD-bd_sf"/>
</dbReference>
<feature type="domain" description="RsdA/BaiN/AoA(So)-like Rossmann fold-like" evidence="4">
    <location>
        <begin position="15"/>
        <end position="397"/>
    </location>
</feature>
<dbReference type="InterPro" id="IPR055178">
    <property type="entry name" value="RsdA/BaiN/AoA(So)-like_dom"/>
</dbReference>
<evidence type="ECO:0000256" key="3">
    <source>
        <dbReference type="ARBA" id="ARBA00022827"/>
    </source>
</evidence>
<dbReference type="PRINTS" id="PR00368">
    <property type="entry name" value="FADPNR"/>
</dbReference>
<evidence type="ECO:0000259" key="4">
    <source>
        <dbReference type="Pfam" id="PF03486"/>
    </source>
</evidence>
<dbReference type="InterPro" id="IPR004792">
    <property type="entry name" value="BaiN-like"/>
</dbReference>
<evidence type="ECO:0000313" key="6">
    <source>
        <dbReference type="EMBL" id="CCO23601.1"/>
    </source>
</evidence>
<dbReference type="PANTHER" id="PTHR42887:SF2">
    <property type="entry name" value="OS12G0638800 PROTEIN"/>
    <property type="match status" value="1"/>
</dbReference>
<evidence type="ECO:0000259" key="5">
    <source>
        <dbReference type="Pfam" id="PF22780"/>
    </source>
</evidence>
<dbReference type="Proteomes" id="UP000010808">
    <property type="component" value="Chromosome"/>
</dbReference>
<dbReference type="Gene3D" id="1.10.8.260">
    <property type="entry name" value="HI0933 insert domain-like"/>
    <property type="match status" value="1"/>
</dbReference>
<protein>
    <recommendedName>
        <fullName evidence="8">Oxidoreductase with FAD/NAD(P)-binding domain</fullName>
    </recommendedName>
</protein>
<dbReference type="SUPFAM" id="SSF51905">
    <property type="entry name" value="FAD/NAD(P)-binding domain"/>
    <property type="match status" value="1"/>
</dbReference>
<dbReference type="NCBIfam" id="TIGR00275">
    <property type="entry name" value="aminoacetone oxidase family FAD-binding enzyme"/>
    <property type="match status" value="1"/>
</dbReference>
<dbReference type="PANTHER" id="PTHR42887">
    <property type="entry name" value="OS12G0638800 PROTEIN"/>
    <property type="match status" value="1"/>
</dbReference>
<dbReference type="eggNOG" id="COG2081">
    <property type="taxonomic scope" value="Bacteria"/>
</dbReference>
<evidence type="ECO:0008006" key="8">
    <source>
        <dbReference type="Google" id="ProtNLM"/>
    </source>
</evidence>
<dbReference type="AlphaFoldDB" id="L0RDG4"/>
<reference evidence="6 7" key="1">
    <citation type="submission" date="2012-10" db="EMBL/GenBank/DDBJ databases">
        <authorList>
            <person name="Genoscope - CEA"/>
        </authorList>
    </citation>
    <scope>NUCLEOTIDE SEQUENCE [LARGE SCALE GENOMIC DNA]</scope>
    <source>
        <strain evidence="7">AM13 / DSM 14728</strain>
    </source>
</reference>
<keyword evidence="3" id="KW-0274">FAD</keyword>
<dbReference type="RefSeq" id="WP_015336204.1">
    <property type="nucleotide sequence ID" value="NC_020055.1"/>
</dbReference>
<dbReference type="KEGG" id="dhy:DESAM_21324"/>
<dbReference type="SUPFAM" id="SSF160996">
    <property type="entry name" value="HI0933 insert domain-like"/>
    <property type="match status" value="1"/>
</dbReference>
<evidence type="ECO:0000313" key="7">
    <source>
        <dbReference type="Proteomes" id="UP000010808"/>
    </source>
</evidence>
<dbReference type="PATRIC" id="fig|1121451.3.peg.1569"/>
<keyword evidence="2" id="KW-0285">Flavoprotein</keyword>
<accession>L0RDG4</accession>
<name>L0RDG4_9BACT</name>
<feature type="domain" description="RsdA/BaiN/AoA(So)-like insert" evidence="5">
    <location>
        <begin position="197"/>
        <end position="344"/>
    </location>
</feature>
<sequence length="399" mass="43003">MTNQKDNSENNSTYDVIILGAGASGLYCAMHAAKLGKQVLVLDHAGKAARKVRVAGGGMCNFTNMNVEAGNYVCANPHFVKSALARHNQWDFIDLVATAGIEYEEREDGQLFTTAGAGQIAGLLVSKCHRAGVETLMNREIESVSGDGPFVVKCGRETFEAPSLVIALGSPASPQVGATTLGYKLAEEFGLNVLPIRPALVPFTVSGKDGKFCNELSGNALPVTIECEGRIFSGDMLFTHKGISGPAVLQISNYWRRGSPLVVNLLPGDNISDLLEAHRTENTALHNFLARYFTRKMVGLLLEGEDPETAVSQLTKERRLALAKRIHSWTVKPQGTENFTKAEVAIGGVDTDEISSKTMECKKVPGLFFTGEVLDVTGWLGGYNLQWAWSSGFAAAQYV</sequence>
<evidence type="ECO:0000256" key="1">
    <source>
        <dbReference type="ARBA" id="ARBA00001974"/>
    </source>
</evidence>
<comment type="cofactor">
    <cofactor evidence="1">
        <name>FAD</name>
        <dbReference type="ChEBI" id="CHEBI:57692"/>
    </cofactor>
</comment>
<dbReference type="Gene3D" id="3.50.50.60">
    <property type="entry name" value="FAD/NAD(P)-binding domain"/>
    <property type="match status" value="1"/>
</dbReference>
<dbReference type="OrthoDB" id="9773233at2"/>
<dbReference type="InterPro" id="IPR057661">
    <property type="entry name" value="RsdA/BaiN/AoA(So)_Rossmann"/>
</dbReference>
<dbReference type="STRING" id="1121451.DESAM_21324"/>
<dbReference type="Pfam" id="PF03486">
    <property type="entry name" value="HI0933_like"/>
    <property type="match status" value="1"/>
</dbReference>
<dbReference type="Pfam" id="PF22780">
    <property type="entry name" value="HI0933_like_1st"/>
    <property type="match status" value="1"/>
</dbReference>
<dbReference type="Gene3D" id="2.40.30.10">
    <property type="entry name" value="Translation factors"/>
    <property type="match status" value="1"/>
</dbReference>
<keyword evidence="7" id="KW-1185">Reference proteome</keyword>